<organism evidence="1 2">
    <name type="scientific">Lysinibacillus mangiferihumi</name>
    <dbReference type="NCBI Taxonomy" id="1130819"/>
    <lineage>
        <taxon>Bacteria</taxon>
        <taxon>Bacillati</taxon>
        <taxon>Bacillota</taxon>
        <taxon>Bacilli</taxon>
        <taxon>Bacillales</taxon>
        <taxon>Bacillaceae</taxon>
        <taxon>Lysinibacillus</taxon>
    </lineage>
</organism>
<name>A0A4U2YQ22_9BACI</name>
<dbReference type="AlphaFoldDB" id="A0A4U2YQ22"/>
<gene>
    <name evidence="1" type="ORF">FC756_18785</name>
</gene>
<dbReference type="RefSeq" id="WP_107897802.1">
    <property type="nucleotide sequence ID" value="NZ_PYWM01000060.1"/>
</dbReference>
<evidence type="ECO:0000313" key="2">
    <source>
        <dbReference type="Proteomes" id="UP000308744"/>
    </source>
</evidence>
<reference evidence="1 2" key="1">
    <citation type="submission" date="2019-04" db="EMBL/GenBank/DDBJ databases">
        <title>Lysinibacillus genome sequencing.</title>
        <authorList>
            <person name="Dunlap C."/>
        </authorList>
    </citation>
    <scope>NUCLEOTIDE SEQUENCE [LARGE SCALE GENOMIC DNA]</scope>
    <source>
        <strain evidence="1 2">CCTCC AB 2010389</strain>
    </source>
</reference>
<proteinExistence type="predicted"/>
<keyword evidence="2" id="KW-1185">Reference proteome</keyword>
<comment type="caution">
    <text evidence="1">The sequence shown here is derived from an EMBL/GenBank/DDBJ whole genome shotgun (WGS) entry which is preliminary data.</text>
</comment>
<evidence type="ECO:0000313" key="1">
    <source>
        <dbReference type="EMBL" id="TKI63150.1"/>
    </source>
</evidence>
<sequence length="135" mass="15896">MKQARIRELVEEIMEQKYLLEPADNLIAELQSLVTFPDVGDLFYTDRDYAYISNRIIDYENREKDNLSKKNLIDMVTKILDVYGKEYEIDNLLLIVENAVKKTDISDYIYYSDEDLTAEQIIEKALGKQKDIYIP</sequence>
<dbReference type="EMBL" id="SZPU01000072">
    <property type="protein sequence ID" value="TKI63150.1"/>
    <property type="molecule type" value="Genomic_DNA"/>
</dbReference>
<protein>
    <submittedName>
        <fullName evidence="1">Uncharacterized protein</fullName>
    </submittedName>
</protein>
<dbReference type="Proteomes" id="UP000308744">
    <property type="component" value="Unassembled WGS sequence"/>
</dbReference>
<accession>A0A4U2YQ22</accession>